<name>A0A4R6UKR7_9ACTN</name>
<feature type="region of interest" description="Disordered" evidence="5">
    <location>
        <begin position="399"/>
        <end position="429"/>
    </location>
</feature>
<evidence type="ECO:0000313" key="10">
    <source>
        <dbReference type="Proteomes" id="UP000295281"/>
    </source>
</evidence>
<dbReference type="InterPro" id="IPR013325">
    <property type="entry name" value="RNA_pol_sigma_r2"/>
</dbReference>
<feature type="domain" description="RNA polymerase sigma-70 region 2" evidence="6">
    <location>
        <begin position="14"/>
        <end position="80"/>
    </location>
</feature>
<dbReference type="PANTHER" id="PTHR47756:SF2">
    <property type="entry name" value="BLL6612 PROTEIN"/>
    <property type="match status" value="1"/>
</dbReference>
<dbReference type="GO" id="GO:0003677">
    <property type="term" value="F:DNA binding"/>
    <property type="evidence" value="ECO:0007669"/>
    <property type="project" value="InterPro"/>
</dbReference>
<dbReference type="InterPro" id="IPR036388">
    <property type="entry name" value="WH-like_DNA-bd_sf"/>
</dbReference>
<proteinExistence type="inferred from homology"/>
<organism evidence="9 10">
    <name type="scientific">Actinorugispora endophytica</name>
    <dbReference type="NCBI Taxonomy" id="1605990"/>
    <lineage>
        <taxon>Bacteria</taxon>
        <taxon>Bacillati</taxon>
        <taxon>Actinomycetota</taxon>
        <taxon>Actinomycetes</taxon>
        <taxon>Streptosporangiales</taxon>
        <taxon>Nocardiopsidaceae</taxon>
        <taxon>Actinorugispora</taxon>
    </lineage>
</organism>
<evidence type="ECO:0000256" key="1">
    <source>
        <dbReference type="ARBA" id="ARBA00010641"/>
    </source>
</evidence>
<keyword evidence="2" id="KW-0805">Transcription regulation</keyword>
<dbReference type="InterPro" id="IPR007627">
    <property type="entry name" value="RNA_pol_sigma70_r2"/>
</dbReference>
<keyword evidence="4" id="KW-0804">Transcription</keyword>
<evidence type="ECO:0000256" key="4">
    <source>
        <dbReference type="ARBA" id="ARBA00023163"/>
    </source>
</evidence>
<feature type="domain" description="DUF6596" evidence="8">
    <location>
        <begin position="187"/>
        <end position="286"/>
    </location>
</feature>
<keyword evidence="10" id="KW-1185">Reference proteome</keyword>
<evidence type="ECO:0000256" key="3">
    <source>
        <dbReference type="ARBA" id="ARBA00023082"/>
    </source>
</evidence>
<dbReference type="OrthoDB" id="9780299at2"/>
<dbReference type="GO" id="GO:0006352">
    <property type="term" value="P:DNA-templated transcription initiation"/>
    <property type="evidence" value="ECO:0007669"/>
    <property type="project" value="InterPro"/>
</dbReference>
<dbReference type="InterPro" id="IPR046531">
    <property type="entry name" value="DUF6596"/>
</dbReference>
<dbReference type="SUPFAM" id="SSF88659">
    <property type="entry name" value="Sigma3 and sigma4 domains of RNA polymerase sigma factors"/>
    <property type="match status" value="1"/>
</dbReference>
<dbReference type="InterPro" id="IPR013249">
    <property type="entry name" value="RNA_pol_sigma70_r4_t2"/>
</dbReference>
<dbReference type="Proteomes" id="UP000295281">
    <property type="component" value="Unassembled WGS sequence"/>
</dbReference>
<protein>
    <submittedName>
        <fullName evidence="9">RNA polymerase ECF family sigma subunit</fullName>
    </submittedName>
</protein>
<dbReference type="GO" id="GO:0016987">
    <property type="term" value="F:sigma factor activity"/>
    <property type="evidence" value="ECO:0007669"/>
    <property type="project" value="UniProtKB-KW"/>
</dbReference>
<accession>A0A4R6UKR7</accession>
<dbReference type="RefSeq" id="WP_133742976.1">
    <property type="nucleotide sequence ID" value="NZ_SNYN01000022.1"/>
</dbReference>
<evidence type="ECO:0000259" key="6">
    <source>
        <dbReference type="Pfam" id="PF04542"/>
    </source>
</evidence>
<reference evidence="9 10" key="1">
    <citation type="submission" date="2019-03" db="EMBL/GenBank/DDBJ databases">
        <title>Genomic Encyclopedia of Type Strains, Phase IV (KMG-IV): sequencing the most valuable type-strain genomes for metagenomic binning, comparative biology and taxonomic classification.</title>
        <authorList>
            <person name="Goeker M."/>
        </authorList>
    </citation>
    <scope>NUCLEOTIDE SEQUENCE [LARGE SCALE GENOMIC DNA]</scope>
    <source>
        <strain evidence="9 10">DSM 46770</strain>
    </source>
</reference>
<dbReference type="Pfam" id="PF04542">
    <property type="entry name" value="Sigma70_r2"/>
    <property type="match status" value="1"/>
</dbReference>
<feature type="domain" description="RNA polymerase sigma factor 70 region 4 type 2" evidence="7">
    <location>
        <begin position="118"/>
        <end position="168"/>
    </location>
</feature>
<dbReference type="AlphaFoldDB" id="A0A4R6UKR7"/>
<evidence type="ECO:0000259" key="7">
    <source>
        <dbReference type="Pfam" id="PF08281"/>
    </source>
</evidence>
<dbReference type="EMBL" id="SNYN01000022">
    <property type="protein sequence ID" value="TDQ47202.1"/>
    <property type="molecule type" value="Genomic_DNA"/>
</dbReference>
<comment type="caution">
    <text evidence="9">The sequence shown here is derived from an EMBL/GenBank/DDBJ whole genome shotgun (WGS) entry which is preliminary data.</text>
</comment>
<evidence type="ECO:0000259" key="8">
    <source>
        <dbReference type="Pfam" id="PF20239"/>
    </source>
</evidence>
<comment type="similarity">
    <text evidence="1">Belongs to the sigma-70 factor family. ECF subfamily.</text>
</comment>
<dbReference type="Gene3D" id="1.10.1740.10">
    <property type="match status" value="1"/>
</dbReference>
<dbReference type="Gene3D" id="1.10.10.10">
    <property type="entry name" value="Winged helix-like DNA-binding domain superfamily/Winged helix DNA-binding domain"/>
    <property type="match status" value="1"/>
</dbReference>
<gene>
    <name evidence="9" type="ORF">EV190_12221</name>
</gene>
<dbReference type="Pfam" id="PF08281">
    <property type="entry name" value="Sigma70_r4_2"/>
    <property type="match status" value="1"/>
</dbReference>
<dbReference type="Pfam" id="PF20239">
    <property type="entry name" value="DUF6596"/>
    <property type="match status" value="1"/>
</dbReference>
<evidence type="ECO:0000256" key="2">
    <source>
        <dbReference type="ARBA" id="ARBA00023015"/>
    </source>
</evidence>
<dbReference type="SUPFAM" id="SSF88946">
    <property type="entry name" value="Sigma2 domain of RNA polymerase sigma factors"/>
    <property type="match status" value="1"/>
</dbReference>
<dbReference type="InterPro" id="IPR013324">
    <property type="entry name" value="RNA_pol_sigma_r3/r4-like"/>
</dbReference>
<sequence>MSTDPTADRGVEDLLRALAPQVLGTLVRRYGAFDTCEDAVQEALLAAALQWPHEGVPDNPRGWLATVAARRLVDQVRGEQARRNREERVALATPQSELLARPADTAPDADRDDSLTLLFLCCHPALSAPSRVALTLRAVGGLTTAQIAAAFLVPEPTMAQRISRAKQAVRASGASFRMPEESDRAERLAAVLRVLYLVFNEGYTATGGADLTAPGLSGEAIRLTRTLHRLLPDDGEVAGLLALMLLTEARRPARTGPDGALVPLPEQDRGRWDRRLVDEGTALLERILPRGPVGPYQLQAAITAVHDEAEHVGDTDWPQILALYDLLERVAPNPVVTLNRAVAVAMVHGPTAGLDLLAALESDKRMARHHRLLATRAHFLEMLGDRTAAAAAYRDAARRTASAPERRHLASRAARLSSPDGLDPGRSFR</sequence>
<keyword evidence="3" id="KW-0731">Sigma factor</keyword>
<evidence type="ECO:0000313" key="9">
    <source>
        <dbReference type="EMBL" id="TDQ47202.1"/>
    </source>
</evidence>
<dbReference type="PANTHER" id="PTHR47756">
    <property type="entry name" value="BLL6612 PROTEIN-RELATED"/>
    <property type="match status" value="1"/>
</dbReference>
<evidence type="ECO:0000256" key="5">
    <source>
        <dbReference type="SAM" id="MobiDB-lite"/>
    </source>
</evidence>